<gene>
    <name evidence="3" type="ORF">ACFQ0I_09915</name>
</gene>
<keyword evidence="4" id="KW-1185">Reference proteome</keyword>
<dbReference type="SUPFAM" id="SSF52402">
    <property type="entry name" value="Adenine nucleotide alpha hydrolases-like"/>
    <property type="match status" value="2"/>
</dbReference>
<comment type="caution">
    <text evidence="3">The sequence shown here is derived from an EMBL/GenBank/DDBJ whole genome shotgun (WGS) entry which is preliminary data.</text>
</comment>
<evidence type="ECO:0000313" key="3">
    <source>
        <dbReference type="EMBL" id="MFD0836081.1"/>
    </source>
</evidence>
<feature type="domain" description="UspA" evidence="2">
    <location>
        <begin position="7"/>
        <end position="146"/>
    </location>
</feature>
<evidence type="ECO:0000256" key="1">
    <source>
        <dbReference type="ARBA" id="ARBA00008791"/>
    </source>
</evidence>
<dbReference type="Pfam" id="PF00582">
    <property type="entry name" value="Usp"/>
    <property type="match status" value="1"/>
</dbReference>
<dbReference type="InterPro" id="IPR006016">
    <property type="entry name" value="UspA"/>
</dbReference>
<dbReference type="RefSeq" id="WP_379941783.1">
    <property type="nucleotide sequence ID" value="NZ_JBHTIB010000012.1"/>
</dbReference>
<dbReference type="PANTHER" id="PTHR46268:SF6">
    <property type="entry name" value="UNIVERSAL STRESS PROTEIN UP12"/>
    <property type="match status" value="1"/>
</dbReference>
<evidence type="ECO:0000313" key="4">
    <source>
        <dbReference type="Proteomes" id="UP001597011"/>
    </source>
</evidence>
<accession>A0ABW3BT30</accession>
<name>A0ABW3BT30_9FLAO</name>
<dbReference type="EMBL" id="JBHTIB010000012">
    <property type="protein sequence ID" value="MFD0836081.1"/>
    <property type="molecule type" value="Genomic_DNA"/>
</dbReference>
<protein>
    <submittedName>
        <fullName evidence="3">Universal stress protein</fullName>
    </submittedName>
</protein>
<organism evidence="3 4">
    <name type="scientific">Mariniflexile aquimaris</name>
    <dbReference type="NCBI Taxonomy" id="881009"/>
    <lineage>
        <taxon>Bacteria</taxon>
        <taxon>Pseudomonadati</taxon>
        <taxon>Bacteroidota</taxon>
        <taxon>Flavobacteriia</taxon>
        <taxon>Flavobacteriales</taxon>
        <taxon>Flavobacteriaceae</taxon>
        <taxon>Mariniflexile</taxon>
    </lineage>
</organism>
<dbReference type="PANTHER" id="PTHR46268">
    <property type="entry name" value="STRESS RESPONSE PROTEIN NHAX"/>
    <property type="match status" value="1"/>
</dbReference>
<dbReference type="Gene3D" id="3.40.50.620">
    <property type="entry name" value="HUPs"/>
    <property type="match status" value="2"/>
</dbReference>
<dbReference type="Proteomes" id="UP001597011">
    <property type="component" value="Unassembled WGS sequence"/>
</dbReference>
<dbReference type="InterPro" id="IPR014729">
    <property type="entry name" value="Rossmann-like_a/b/a_fold"/>
</dbReference>
<dbReference type="CDD" id="cd00293">
    <property type="entry name" value="USP-like"/>
    <property type="match status" value="1"/>
</dbReference>
<dbReference type="PRINTS" id="PR01438">
    <property type="entry name" value="UNVRSLSTRESS"/>
</dbReference>
<evidence type="ECO:0000259" key="2">
    <source>
        <dbReference type="Pfam" id="PF00582"/>
    </source>
</evidence>
<comment type="similarity">
    <text evidence="1">Belongs to the universal stress protein A family.</text>
</comment>
<sequence>MKTNNLNILLPTDFSDNAWNAAVYALKLYEEFKCTFYFLHSTKIAAMPTTVRSSKLSDTVNSAAKKELLELKELANVSNPNLNHSYEIIVSPVGIKDAIETTIKKHNINLVVMGTKGATGAKELLFGSNTVSIIKKMRLAPILVVPEDYDFVVPRQIAFPTDFNRVYTHIEINALINLAIIHGSKIRIVHVNKEKKLSTVQEQNKATLNDSLKEYDHTFHWMPDYTKIANAIYDYVEELDIDILAMVNYKHSIIEDLVHEPVISKIGYHLKIPFLVIPV</sequence>
<dbReference type="InterPro" id="IPR006015">
    <property type="entry name" value="Universal_stress_UspA"/>
</dbReference>
<proteinExistence type="inferred from homology"/>
<reference evidence="4" key="1">
    <citation type="journal article" date="2019" name="Int. J. Syst. Evol. Microbiol.">
        <title>The Global Catalogue of Microorganisms (GCM) 10K type strain sequencing project: providing services to taxonomists for standard genome sequencing and annotation.</title>
        <authorList>
            <consortium name="The Broad Institute Genomics Platform"/>
            <consortium name="The Broad Institute Genome Sequencing Center for Infectious Disease"/>
            <person name="Wu L."/>
            <person name="Ma J."/>
        </authorList>
    </citation>
    <scope>NUCLEOTIDE SEQUENCE [LARGE SCALE GENOMIC DNA]</scope>
    <source>
        <strain evidence="4">CCUG 60529</strain>
    </source>
</reference>